<name>A0A2H0KGB4_9BACT</name>
<dbReference type="Pfam" id="PF04294">
    <property type="entry name" value="VanW"/>
    <property type="match status" value="1"/>
</dbReference>
<dbReference type="Proteomes" id="UP000231371">
    <property type="component" value="Unassembled WGS sequence"/>
</dbReference>
<dbReference type="AlphaFoldDB" id="A0A2H0KGB4"/>
<evidence type="ECO:0000313" key="2">
    <source>
        <dbReference type="Proteomes" id="UP000231371"/>
    </source>
</evidence>
<accession>A0A2H0KGB4</accession>
<dbReference type="InterPro" id="IPR007391">
    <property type="entry name" value="Vancomycin_resist_VanW"/>
</dbReference>
<organism evidence="1 2">
    <name type="scientific">Candidatus Shapirobacteria bacterium CG11_big_fil_rev_8_21_14_0_20_40_12</name>
    <dbReference type="NCBI Taxonomy" id="1974889"/>
    <lineage>
        <taxon>Bacteria</taxon>
        <taxon>Candidatus Shapironibacteriota</taxon>
    </lineage>
</organism>
<sequence>MLNTLITSALSVSLLLTPVNGFVSPVAGQTAQIAERKVVLASELMDLGNRYPVVSVSEGFKNNILISLNYLTFQDDVLELKPGEIFAFHKKGILPEFKESKIVSQESDFTTNDGYKVVAGLGGNGVCHLASLIYKTAVKAGLEAIAPTNHNFASISGIEKEFGVSISTRNSPERQNLYIKNNFDFPVEMKFGLNGEILKIEILKVSQFIY</sequence>
<reference evidence="1 2" key="1">
    <citation type="submission" date="2017-09" db="EMBL/GenBank/DDBJ databases">
        <title>Depth-based differentiation of microbial function through sediment-hosted aquifers and enrichment of novel symbionts in the deep terrestrial subsurface.</title>
        <authorList>
            <person name="Probst A.J."/>
            <person name="Ladd B."/>
            <person name="Jarett J.K."/>
            <person name="Geller-Mcgrath D.E."/>
            <person name="Sieber C.M."/>
            <person name="Emerson J.B."/>
            <person name="Anantharaman K."/>
            <person name="Thomas B.C."/>
            <person name="Malmstrom R."/>
            <person name="Stieglmeier M."/>
            <person name="Klingl A."/>
            <person name="Woyke T."/>
            <person name="Ryan C.M."/>
            <person name="Banfield J.F."/>
        </authorList>
    </citation>
    <scope>NUCLEOTIDE SEQUENCE [LARGE SCALE GENOMIC DNA]</scope>
    <source>
        <strain evidence="1">CG11_big_fil_rev_8_21_14_0_20_40_12</strain>
    </source>
</reference>
<gene>
    <name evidence="1" type="ORF">COV89_01230</name>
</gene>
<evidence type="ECO:0000313" key="1">
    <source>
        <dbReference type="EMBL" id="PIQ70285.1"/>
    </source>
</evidence>
<protein>
    <submittedName>
        <fullName evidence="1">Uncharacterized protein</fullName>
    </submittedName>
</protein>
<comment type="caution">
    <text evidence="1">The sequence shown here is derived from an EMBL/GenBank/DDBJ whole genome shotgun (WGS) entry which is preliminary data.</text>
</comment>
<proteinExistence type="predicted"/>
<dbReference type="EMBL" id="PCVI01000021">
    <property type="protein sequence ID" value="PIQ70285.1"/>
    <property type="molecule type" value="Genomic_DNA"/>
</dbReference>